<evidence type="ECO:0000313" key="8">
    <source>
        <dbReference type="Proteomes" id="UP000006201"/>
    </source>
</evidence>
<dbReference type="InterPro" id="IPR012292">
    <property type="entry name" value="Globin/Proto"/>
</dbReference>
<evidence type="ECO:0000256" key="3">
    <source>
        <dbReference type="ARBA" id="ARBA00022723"/>
    </source>
</evidence>
<organism evidence="7 8">
    <name type="scientific">Pseudoalteromonas tunicata D2</name>
    <dbReference type="NCBI Taxonomy" id="87626"/>
    <lineage>
        <taxon>Bacteria</taxon>
        <taxon>Pseudomonadati</taxon>
        <taxon>Pseudomonadota</taxon>
        <taxon>Gammaproteobacteria</taxon>
        <taxon>Alteromonadales</taxon>
        <taxon>Pseudoalteromonadaceae</taxon>
        <taxon>Pseudoalteromonas</taxon>
    </lineage>
</organism>
<dbReference type="GO" id="GO:0020037">
    <property type="term" value="F:heme binding"/>
    <property type="evidence" value="ECO:0007669"/>
    <property type="project" value="InterPro"/>
</dbReference>
<dbReference type="GO" id="GO:0005344">
    <property type="term" value="F:oxygen carrier activity"/>
    <property type="evidence" value="ECO:0007669"/>
    <property type="project" value="UniProtKB-KW"/>
</dbReference>
<dbReference type="GO" id="GO:0019825">
    <property type="term" value="F:oxygen binding"/>
    <property type="evidence" value="ECO:0007669"/>
    <property type="project" value="InterPro"/>
</dbReference>
<evidence type="ECO:0000256" key="2">
    <source>
        <dbReference type="ARBA" id="ARBA00022621"/>
    </source>
</evidence>
<sequence>MTPHQVELVQASWEKVVPIAKDAADLFYGKLFELNPALRPLFHGDVEEQGKKLMQILTTVVRGLKQFDKLEMAVWQLGRRHVAYQISIQDFNTVAEALLWTLQQGLQQAFSAEVKQAWVEAYTIVAGVMQAGMEYEYANFDKWKAAQQ</sequence>
<evidence type="ECO:0000256" key="4">
    <source>
        <dbReference type="ARBA" id="ARBA00023004"/>
    </source>
</evidence>
<dbReference type="eggNOG" id="COG1017">
    <property type="taxonomic scope" value="Bacteria"/>
</dbReference>
<comment type="caution">
    <text evidence="7">The sequence shown here is derived from an EMBL/GenBank/DDBJ whole genome shotgun (WGS) entry which is preliminary data.</text>
</comment>
<comment type="similarity">
    <text evidence="5">Belongs to the globin family.</text>
</comment>
<dbReference type="OrthoDB" id="9801223at2"/>
<keyword evidence="1 5" id="KW-0349">Heme</keyword>
<evidence type="ECO:0000256" key="5">
    <source>
        <dbReference type="RuleBase" id="RU000356"/>
    </source>
</evidence>
<dbReference type="SUPFAM" id="SSF46458">
    <property type="entry name" value="Globin-like"/>
    <property type="match status" value="1"/>
</dbReference>
<accession>A4C946</accession>
<keyword evidence="8" id="KW-1185">Reference proteome</keyword>
<dbReference type="STRING" id="87626.PTD2_08704"/>
<dbReference type="GO" id="GO:0046872">
    <property type="term" value="F:metal ion binding"/>
    <property type="evidence" value="ECO:0007669"/>
    <property type="project" value="UniProtKB-KW"/>
</dbReference>
<dbReference type="HOGENOM" id="CLU_003827_13_3_6"/>
<dbReference type="Gene3D" id="1.10.490.10">
    <property type="entry name" value="Globins"/>
    <property type="match status" value="1"/>
</dbReference>
<dbReference type="GO" id="GO:0008941">
    <property type="term" value="F:nitric oxide dioxygenase NAD(P)H activity"/>
    <property type="evidence" value="ECO:0007669"/>
    <property type="project" value="TreeGrafter"/>
</dbReference>
<evidence type="ECO:0000256" key="1">
    <source>
        <dbReference type="ARBA" id="ARBA00022617"/>
    </source>
</evidence>
<name>A4C946_9GAMM</name>
<keyword evidence="2 5" id="KW-0561">Oxygen transport</keyword>
<feature type="domain" description="Globin" evidence="6">
    <location>
        <begin position="1"/>
        <end position="134"/>
    </location>
</feature>
<keyword evidence="4" id="KW-0408">Iron</keyword>
<dbReference type="GO" id="GO:0071949">
    <property type="term" value="F:FAD binding"/>
    <property type="evidence" value="ECO:0007669"/>
    <property type="project" value="TreeGrafter"/>
</dbReference>
<evidence type="ECO:0000259" key="6">
    <source>
        <dbReference type="PROSITE" id="PS01033"/>
    </source>
</evidence>
<proteinExistence type="inferred from homology"/>
<dbReference type="RefSeq" id="WP_009838372.1">
    <property type="nucleotide sequence ID" value="NZ_AAOH01000003.1"/>
</dbReference>
<dbReference type="AlphaFoldDB" id="A4C946"/>
<gene>
    <name evidence="7" type="ORF">PTD2_08704</name>
</gene>
<keyword evidence="5" id="KW-0813">Transport</keyword>
<reference evidence="7 8" key="1">
    <citation type="submission" date="2006-02" db="EMBL/GenBank/DDBJ databases">
        <authorList>
            <person name="Moran M.A."/>
            <person name="Kjelleberg S."/>
            <person name="Egan S."/>
            <person name="Saunders N."/>
            <person name="Thomas T."/>
            <person name="Ferriera S."/>
            <person name="Johnson J."/>
            <person name="Kravitz S."/>
            <person name="Halpern A."/>
            <person name="Remington K."/>
            <person name="Beeson K."/>
            <person name="Tran B."/>
            <person name="Rogers Y.-H."/>
            <person name="Friedman R."/>
            <person name="Venter J.C."/>
        </authorList>
    </citation>
    <scope>NUCLEOTIDE SEQUENCE [LARGE SCALE GENOMIC DNA]</scope>
    <source>
        <strain evidence="7 8">D2</strain>
    </source>
</reference>
<dbReference type="PANTHER" id="PTHR43396">
    <property type="entry name" value="FLAVOHEMOPROTEIN"/>
    <property type="match status" value="1"/>
</dbReference>
<dbReference type="Proteomes" id="UP000006201">
    <property type="component" value="Unassembled WGS sequence"/>
</dbReference>
<dbReference type="CDD" id="cd12131">
    <property type="entry name" value="HGbI-like"/>
    <property type="match status" value="1"/>
</dbReference>
<dbReference type="GO" id="GO:0046210">
    <property type="term" value="P:nitric oxide catabolic process"/>
    <property type="evidence" value="ECO:0007669"/>
    <property type="project" value="TreeGrafter"/>
</dbReference>
<dbReference type="Pfam" id="PF00042">
    <property type="entry name" value="Globin"/>
    <property type="match status" value="1"/>
</dbReference>
<dbReference type="InterPro" id="IPR000971">
    <property type="entry name" value="Globin"/>
</dbReference>
<dbReference type="EMBL" id="AAOH01000003">
    <property type="protein sequence ID" value="EAR29111.1"/>
    <property type="molecule type" value="Genomic_DNA"/>
</dbReference>
<dbReference type="GO" id="GO:0071500">
    <property type="term" value="P:cellular response to nitrosative stress"/>
    <property type="evidence" value="ECO:0007669"/>
    <property type="project" value="TreeGrafter"/>
</dbReference>
<dbReference type="InterPro" id="IPR009050">
    <property type="entry name" value="Globin-like_sf"/>
</dbReference>
<dbReference type="PANTHER" id="PTHR43396:SF3">
    <property type="entry name" value="FLAVOHEMOPROTEIN"/>
    <property type="match status" value="1"/>
</dbReference>
<protein>
    <submittedName>
        <fullName evidence="7">Probable bacterial hemoglobin</fullName>
    </submittedName>
</protein>
<evidence type="ECO:0000313" key="7">
    <source>
        <dbReference type="EMBL" id="EAR29111.1"/>
    </source>
</evidence>
<keyword evidence="3" id="KW-0479">Metal-binding</keyword>
<dbReference type="PROSITE" id="PS01033">
    <property type="entry name" value="GLOBIN"/>
    <property type="match status" value="1"/>
</dbReference>